<dbReference type="RefSeq" id="WP_086552100.1">
    <property type="nucleotide sequence ID" value="NZ_CALGIZ010000009.1"/>
</dbReference>
<reference evidence="4 5" key="1">
    <citation type="submission" date="2014-06" db="EMBL/GenBank/DDBJ databases">
        <authorList>
            <person name="Ju J."/>
            <person name="Zhang J."/>
        </authorList>
    </citation>
    <scope>NUCLEOTIDE SEQUENCE [LARGE SCALE GENOMIC DNA]</scope>
    <source>
        <strain evidence="2">DmW_045</strain>
        <strain evidence="3">DmW_048</strain>
    </source>
</reference>
<proteinExistence type="predicted"/>
<organism evidence="2 4">
    <name type="scientific">Acetobacter orientalis</name>
    <dbReference type="NCBI Taxonomy" id="146474"/>
    <lineage>
        <taxon>Bacteria</taxon>
        <taxon>Pseudomonadati</taxon>
        <taxon>Pseudomonadota</taxon>
        <taxon>Alphaproteobacteria</taxon>
        <taxon>Acetobacterales</taxon>
        <taxon>Acetobacteraceae</taxon>
        <taxon>Acetobacter</taxon>
    </lineage>
</organism>
<accession>A0A252A3J1</accession>
<evidence type="ECO:0008006" key="6">
    <source>
        <dbReference type="Google" id="ProtNLM"/>
    </source>
</evidence>
<name>A0A252A3J1_9PROT</name>
<dbReference type="Proteomes" id="UP000194639">
    <property type="component" value="Unassembled WGS sequence"/>
</dbReference>
<keyword evidence="1" id="KW-0732">Signal</keyword>
<evidence type="ECO:0000313" key="3">
    <source>
        <dbReference type="EMBL" id="OUJ02472.1"/>
    </source>
</evidence>
<gene>
    <name evidence="2" type="ORF">HK12_02895</name>
    <name evidence="3" type="ORF">HK15_05805</name>
</gene>
<dbReference type="EMBL" id="JOOY01000024">
    <property type="protein sequence ID" value="OUJ02472.1"/>
    <property type="molecule type" value="Genomic_DNA"/>
</dbReference>
<evidence type="ECO:0000313" key="4">
    <source>
        <dbReference type="Proteomes" id="UP000194639"/>
    </source>
</evidence>
<dbReference type="Proteomes" id="UP000194999">
    <property type="component" value="Unassembled WGS sequence"/>
</dbReference>
<evidence type="ECO:0000313" key="5">
    <source>
        <dbReference type="Proteomes" id="UP000194999"/>
    </source>
</evidence>
<feature type="signal peptide" evidence="1">
    <location>
        <begin position="1"/>
        <end position="21"/>
    </location>
</feature>
<sequence>MKCLHVLSVAAVATLGSFVAASTPAFCAAAKPVAPPALADAHTNYSVAQFQGQWALMSNMGTINVMANKALGPAARLLVALPEDLKKIVGQDRFSLARVSGTAWQGAEGDLTATLTLISENSAQLHITGKGGHKLDLPLYRND</sequence>
<dbReference type="EMBL" id="JOMO01000016">
    <property type="protein sequence ID" value="OUI83210.1"/>
    <property type="molecule type" value="Genomic_DNA"/>
</dbReference>
<feature type="chain" id="PRO_5015075978" description="Lipocalin-like domain-containing protein" evidence="1">
    <location>
        <begin position="22"/>
        <end position="143"/>
    </location>
</feature>
<protein>
    <recommendedName>
        <fullName evidence="6">Lipocalin-like domain-containing protein</fullName>
    </recommendedName>
</protein>
<evidence type="ECO:0000313" key="2">
    <source>
        <dbReference type="EMBL" id="OUI83210.1"/>
    </source>
</evidence>
<evidence type="ECO:0000256" key="1">
    <source>
        <dbReference type="SAM" id="SignalP"/>
    </source>
</evidence>
<comment type="caution">
    <text evidence="2">The sequence shown here is derived from an EMBL/GenBank/DDBJ whole genome shotgun (WGS) entry which is preliminary data.</text>
</comment>
<dbReference type="AlphaFoldDB" id="A0A252A3J1"/>